<dbReference type="Gene3D" id="2.70.40.10">
    <property type="match status" value="1"/>
</dbReference>
<keyword evidence="4" id="KW-0546">Nucleotide metabolism</keyword>
<comment type="similarity">
    <text evidence="1">Belongs to the dUTPase family.</text>
</comment>
<dbReference type="HAMAP" id="MF_00116">
    <property type="entry name" value="dUTPase_bact"/>
    <property type="match status" value="1"/>
</dbReference>
<evidence type="ECO:0000256" key="2">
    <source>
        <dbReference type="ARBA" id="ARBA00012379"/>
    </source>
</evidence>
<accession>A0A4Y5TPJ2</accession>
<dbReference type="Proteomes" id="UP000319063">
    <property type="component" value="Segment"/>
</dbReference>
<dbReference type="InterPro" id="IPR036157">
    <property type="entry name" value="dUTPase-like_sf"/>
</dbReference>
<dbReference type="SUPFAM" id="SSF51283">
    <property type="entry name" value="dUTPase-like"/>
    <property type="match status" value="1"/>
</dbReference>
<dbReference type="GO" id="GO:0046081">
    <property type="term" value="P:dUTP catabolic process"/>
    <property type="evidence" value="ECO:0007669"/>
    <property type="project" value="InterPro"/>
</dbReference>
<dbReference type="GO" id="GO:0006226">
    <property type="term" value="P:dUMP biosynthetic process"/>
    <property type="evidence" value="ECO:0007669"/>
    <property type="project" value="InterPro"/>
</dbReference>
<dbReference type="GO" id="GO:0000287">
    <property type="term" value="F:magnesium ion binding"/>
    <property type="evidence" value="ECO:0007669"/>
    <property type="project" value="InterPro"/>
</dbReference>
<dbReference type="InterPro" id="IPR033704">
    <property type="entry name" value="dUTPase_trimeric"/>
</dbReference>
<dbReference type="CDD" id="cd07557">
    <property type="entry name" value="trimeric_dUTPase"/>
    <property type="match status" value="1"/>
</dbReference>
<dbReference type="NCBIfam" id="NF001862">
    <property type="entry name" value="PRK00601.1"/>
    <property type="match status" value="1"/>
</dbReference>
<dbReference type="InterPro" id="IPR029054">
    <property type="entry name" value="dUTPase-like"/>
</dbReference>
<evidence type="ECO:0000256" key="3">
    <source>
        <dbReference type="ARBA" id="ARBA00022801"/>
    </source>
</evidence>
<dbReference type="PANTHER" id="PTHR11241">
    <property type="entry name" value="DEOXYURIDINE 5'-TRIPHOSPHATE NUCLEOTIDOHYDROLASE"/>
    <property type="match status" value="1"/>
</dbReference>
<keyword evidence="3 6" id="KW-0378">Hydrolase</keyword>
<evidence type="ECO:0000313" key="6">
    <source>
        <dbReference type="EMBL" id="QDB71242.1"/>
    </source>
</evidence>
<keyword evidence="7" id="KW-1185">Reference proteome</keyword>
<dbReference type="PANTHER" id="PTHR11241:SF0">
    <property type="entry name" value="DEOXYURIDINE 5'-TRIPHOSPHATE NUCLEOTIDOHYDROLASE"/>
    <property type="match status" value="1"/>
</dbReference>
<dbReference type="NCBIfam" id="TIGR00576">
    <property type="entry name" value="dut"/>
    <property type="match status" value="1"/>
</dbReference>
<reference evidence="7" key="1">
    <citation type="submission" date="2019-05" db="EMBL/GenBank/DDBJ databases">
        <title>Complete Genome Sequence of Serratia marcescens Myophage Moabite.</title>
        <authorList>
            <person name="Price L."/>
            <person name="Rohren M."/>
            <person name="Newkirk H."/>
            <person name="Liu M."/>
            <person name="Ramsey J."/>
        </authorList>
    </citation>
    <scope>NUCLEOTIDE SEQUENCE [LARGE SCALE GENOMIC DNA]</scope>
</reference>
<dbReference type="EC" id="3.6.1.23" evidence="2"/>
<evidence type="ECO:0000259" key="5">
    <source>
        <dbReference type="Pfam" id="PF00692"/>
    </source>
</evidence>
<gene>
    <name evidence="6" type="ORF">CPT_Moabite_212</name>
</gene>
<proteinExistence type="inferred from homology"/>
<feature type="domain" description="dUTPase-like" evidence="5">
    <location>
        <begin position="47"/>
        <end position="183"/>
    </location>
</feature>
<sequence>MGGGLRLSSFFYASLELFEEVLKLTPLKETPVNVELKLIDPRYKSSEWAIPDYKTSGAAAIDVLACVDTEIVINPGEVKMIPLGIAFHLNDAEVAAILMPRSGLGSKEGVILGNTLGLIDSDFQGQVQAPIWNRNFADKQIRIQPGDRIAQLMFVPVVRPTFKVVEEFSETTERGEGGFGSTGVATKSVDEVIDAIVDFHTDALVKKGPYALKDAMAMPRGELAATFKYFLIEGWVGKIQVEFKELIAKYPGVEVRMALKELPGEHVQAIYTRHYKDAVESAKKPISPEHPQAEQIGKLGSYTNQAVDPATMSKEELIDAIVVKHTVDLYDTKKDAVLKSDLGGYEELKRILDNTIRQRSMIYAIAHFKEIVRGYTGNAVEMFLNTMDERTIYNIYIRHYGKKPLSATFGS</sequence>
<dbReference type="Pfam" id="PF00692">
    <property type="entry name" value="dUTPase"/>
    <property type="match status" value="1"/>
</dbReference>
<evidence type="ECO:0000256" key="1">
    <source>
        <dbReference type="ARBA" id="ARBA00006581"/>
    </source>
</evidence>
<dbReference type="InterPro" id="IPR008181">
    <property type="entry name" value="dUTPase"/>
</dbReference>
<evidence type="ECO:0000256" key="4">
    <source>
        <dbReference type="ARBA" id="ARBA00023080"/>
    </source>
</evidence>
<dbReference type="EMBL" id="MK994515">
    <property type="protein sequence ID" value="QDB71242.1"/>
    <property type="molecule type" value="Genomic_DNA"/>
</dbReference>
<name>A0A4Y5TPJ2_9CAUD</name>
<evidence type="ECO:0000313" key="7">
    <source>
        <dbReference type="Proteomes" id="UP000319063"/>
    </source>
</evidence>
<organism evidence="6 7">
    <name type="scientific">Serratia phage Moabite</name>
    <dbReference type="NCBI Taxonomy" id="2587814"/>
    <lineage>
        <taxon>Viruses</taxon>
        <taxon>Duplodnaviria</taxon>
        <taxon>Heunggongvirae</taxon>
        <taxon>Uroviricota</taxon>
        <taxon>Caudoviricetes</taxon>
        <taxon>Chimalliviridae</taxon>
        <taxon>Moabitevirus</taxon>
        <taxon>Moabitevirus moabite</taxon>
    </lineage>
</organism>
<protein>
    <recommendedName>
        <fullName evidence="2">dUTP diphosphatase</fullName>
        <ecNumber evidence="2">3.6.1.23</ecNumber>
    </recommendedName>
</protein>
<dbReference type="GO" id="GO:0004170">
    <property type="term" value="F:dUTP diphosphatase activity"/>
    <property type="evidence" value="ECO:0007669"/>
    <property type="project" value="UniProtKB-EC"/>
</dbReference>